<dbReference type="Proteomes" id="UP001058290">
    <property type="component" value="Chromosome"/>
</dbReference>
<keyword evidence="1" id="KW-0732">Signal</keyword>
<evidence type="ECO:0000313" key="3">
    <source>
        <dbReference type="Proteomes" id="UP001058290"/>
    </source>
</evidence>
<dbReference type="RefSeq" id="WP_116927818.1">
    <property type="nucleotide sequence ID" value="NZ_CP104377.1"/>
</dbReference>
<gene>
    <name evidence="2" type="ORF">N4T19_14190</name>
</gene>
<dbReference type="PROSITE" id="PS51257">
    <property type="entry name" value="PROKAR_LIPOPROTEIN"/>
    <property type="match status" value="1"/>
</dbReference>
<evidence type="ECO:0000313" key="2">
    <source>
        <dbReference type="EMBL" id="UXC16866.1"/>
    </source>
</evidence>
<feature type="chain" id="PRO_5047509015" evidence="1">
    <location>
        <begin position="28"/>
        <end position="536"/>
    </location>
</feature>
<evidence type="ECO:0000256" key="1">
    <source>
        <dbReference type="SAM" id="SignalP"/>
    </source>
</evidence>
<proteinExistence type="predicted"/>
<dbReference type="InterPro" id="IPR014917">
    <property type="entry name" value="DUF1800"/>
</dbReference>
<protein>
    <submittedName>
        <fullName evidence="2">DUF1800 domain-containing protein</fullName>
    </submittedName>
</protein>
<feature type="signal peptide" evidence="1">
    <location>
        <begin position="1"/>
        <end position="27"/>
    </location>
</feature>
<accession>A0ABY5ZTP5</accession>
<sequence length="536" mass="59277">MRPNRLPRLLTLSAAALAGTLWLGACASHAPPDAASAQAALPDTAAVPLSATQRLQWLDRVSWGASDSADQQLQRLGLQRWLDAQLAPRQPPRLPAQAEQQIAALEISQRSMLELQRDIAAQRLAARTATEQGQGEGEGARLRQEVQRHLNQLAAQAQQRQVLRALYSPAQLQEQMTWFWMNHFNVSTRKAETRLWIADYEERAIRPNALGNFRTLLEASMRHPAMLLYLDNASNAKGHINENYARELLELHTMGVGSGYTQADVQAMAHVLTGVGFSTRDADAPPPRMDPELQADYLRDGFFEFNPKRHDYAPQVLLGQPLRAKGMAAVDEALDRIVASPATAQFIARKLAVFFISDNPPPALVQRTAAAFSRSHGDMATTLRALLTAPEALAQQGQRFKDPMHYVLGAVRLGYDERVASDVRPVIGWINRLGQPLYGHETPDGYPVSQSDWASSGQMAARFDVARQIATRSAVLFRAEPQAALEQPPYPDLAQRATAQARVAQWSAASRDALAKARNVPDWNTYFLSAPEMMVR</sequence>
<organism evidence="2 3">
    <name type="scientific">Comamonas squillarum</name>
    <dbReference type="NCBI Taxonomy" id="2977320"/>
    <lineage>
        <taxon>Bacteria</taxon>
        <taxon>Pseudomonadati</taxon>
        <taxon>Pseudomonadota</taxon>
        <taxon>Betaproteobacteria</taxon>
        <taxon>Burkholderiales</taxon>
        <taxon>Comamonadaceae</taxon>
        <taxon>Comamonas</taxon>
    </lineage>
</organism>
<dbReference type="Pfam" id="PF08811">
    <property type="entry name" value="DUF1800"/>
    <property type="match status" value="1"/>
</dbReference>
<dbReference type="EMBL" id="CP104377">
    <property type="protein sequence ID" value="UXC16866.1"/>
    <property type="molecule type" value="Genomic_DNA"/>
</dbReference>
<reference evidence="2" key="1">
    <citation type="submission" date="2022-09" db="EMBL/GenBank/DDBJ databases">
        <title>Bacterial diversity in gut of crayfish and pufferfish.</title>
        <authorList>
            <person name="Huang Y."/>
        </authorList>
    </citation>
    <scope>NUCLEOTIDE SEQUENCE</scope>
    <source>
        <strain evidence="2">PR12</strain>
    </source>
</reference>
<name>A0ABY5ZTP5_9BURK</name>
<keyword evidence="3" id="KW-1185">Reference proteome</keyword>